<evidence type="ECO:0000313" key="2">
    <source>
        <dbReference type="Proteomes" id="UP000800200"/>
    </source>
</evidence>
<organism evidence="1 2">
    <name type="scientific">Zopfia rhizophila CBS 207.26</name>
    <dbReference type="NCBI Taxonomy" id="1314779"/>
    <lineage>
        <taxon>Eukaryota</taxon>
        <taxon>Fungi</taxon>
        <taxon>Dikarya</taxon>
        <taxon>Ascomycota</taxon>
        <taxon>Pezizomycotina</taxon>
        <taxon>Dothideomycetes</taxon>
        <taxon>Dothideomycetes incertae sedis</taxon>
        <taxon>Zopfiaceae</taxon>
        <taxon>Zopfia</taxon>
    </lineage>
</organism>
<evidence type="ECO:0000313" key="1">
    <source>
        <dbReference type="EMBL" id="KAF2185247.1"/>
    </source>
</evidence>
<accession>A0A6A6DZY5</accession>
<name>A0A6A6DZY5_9PEZI</name>
<reference evidence="1" key="1">
    <citation type="journal article" date="2020" name="Stud. Mycol.">
        <title>101 Dothideomycetes genomes: a test case for predicting lifestyles and emergence of pathogens.</title>
        <authorList>
            <person name="Haridas S."/>
            <person name="Albert R."/>
            <person name="Binder M."/>
            <person name="Bloem J."/>
            <person name="Labutti K."/>
            <person name="Salamov A."/>
            <person name="Andreopoulos B."/>
            <person name="Baker S."/>
            <person name="Barry K."/>
            <person name="Bills G."/>
            <person name="Bluhm B."/>
            <person name="Cannon C."/>
            <person name="Castanera R."/>
            <person name="Culley D."/>
            <person name="Daum C."/>
            <person name="Ezra D."/>
            <person name="Gonzalez J."/>
            <person name="Henrissat B."/>
            <person name="Kuo A."/>
            <person name="Liang C."/>
            <person name="Lipzen A."/>
            <person name="Lutzoni F."/>
            <person name="Magnuson J."/>
            <person name="Mondo S."/>
            <person name="Nolan M."/>
            <person name="Ohm R."/>
            <person name="Pangilinan J."/>
            <person name="Park H.-J."/>
            <person name="Ramirez L."/>
            <person name="Alfaro M."/>
            <person name="Sun H."/>
            <person name="Tritt A."/>
            <person name="Yoshinaga Y."/>
            <person name="Zwiers L.-H."/>
            <person name="Turgeon B."/>
            <person name="Goodwin S."/>
            <person name="Spatafora J."/>
            <person name="Crous P."/>
            <person name="Grigoriev I."/>
        </authorList>
    </citation>
    <scope>NUCLEOTIDE SEQUENCE</scope>
    <source>
        <strain evidence="1">CBS 207.26</strain>
    </source>
</reference>
<proteinExistence type="predicted"/>
<keyword evidence="2" id="KW-1185">Reference proteome</keyword>
<dbReference type="Proteomes" id="UP000800200">
    <property type="component" value="Unassembled WGS sequence"/>
</dbReference>
<sequence length="174" mass="19942">MSTFLSRNPISKLLLRNSRLTNMDVQEPLFPRVSRPYHPLIKPDGIEVDGAARVWFSQVGRIFFGIKDSKEGIIDRVKVIEHGRALIIWKEKNQGQFRELTRLLSTLRDTVSNSAHGVSLIIYDLESRHSGSRVIEIFEPELNTAKLGEAEIPGYRRILRDEFPPDIVEEVFGM</sequence>
<gene>
    <name evidence="1" type="ORF">K469DRAFT_688059</name>
</gene>
<dbReference type="AlphaFoldDB" id="A0A6A6DZY5"/>
<protein>
    <submittedName>
        <fullName evidence="1">Uncharacterized protein</fullName>
    </submittedName>
</protein>
<dbReference type="EMBL" id="ML994634">
    <property type="protein sequence ID" value="KAF2185247.1"/>
    <property type="molecule type" value="Genomic_DNA"/>
</dbReference>